<dbReference type="AlphaFoldDB" id="A0A7Z7NNQ2"/>
<evidence type="ECO:0000313" key="1">
    <source>
        <dbReference type="EMBL" id="SPC22570.1"/>
    </source>
</evidence>
<name>A0A7Z7NNQ2_9BURK</name>
<reference evidence="1 2" key="1">
    <citation type="submission" date="2018-01" db="EMBL/GenBank/DDBJ databases">
        <authorList>
            <person name="Clerissi C."/>
        </authorList>
    </citation>
    <scope>NUCLEOTIDE SEQUENCE [LARGE SCALE GENOMIC DNA]</scope>
    <source>
        <strain evidence="1">Cupriavidus taiwanensis STM 6021</strain>
    </source>
</reference>
<proteinExistence type="predicted"/>
<evidence type="ECO:0008006" key="3">
    <source>
        <dbReference type="Google" id="ProtNLM"/>
    </source>
</evidence>
<dbReference type="Proteomes" id="UP000257139">
    <property type="component" value="Chromosome CBM2594_b"/>
</dbReference>
<evidence type="ECO:0000313" key="2">
    <source>
        <dbReference type="Proteomes" id="UP000257139"/>
    </source>
</evidence>
<dbReference type="EMBL" id="LT978514">
    <property type="protein sequence ID" value="SPC22570.1"/>
    <property type="molecule type" value="Genomic_DNA"/>
</dbReference>
<protein>
    <recommendedName>
        <fullName evidence="3">Arylsulfatase</fullName>
    </recommendedName>
</protein>
<organism evidence="1 2">
    <name type="scientific">Cupriavidus taiwanensis</name>
    <dbReference type="NCBI Taxonomy" id="164546"/>
    <lineage>
        <taxon>Bacteria</taxon>
        <taxon>Pseudomonadati</taxon>
        <taxon>Pseudomonadota</taxon>
        <taxon>Betaproteobacteria</taxon>
        <taxon>Burkholderiales</taxon>
        <taxon>Burkholderiaceae</taxon>
        <taxon>Cupriavidus</taxon>
    </lineage>
</organism>
<sequence length="87" mass="9415">MPTGLFHVRRGGVDFAYDGKGRGKGGVATLRVNGRSAGQARIERTVPALFSISEPFDVGTDSQSPVGDYPRDYRFAGEIDNVTIDLR</sequence>
<accession>A0A7Z7NNQ2</accession>
<gene>
    <name evidence="1" type="ORF">CBM2594_B30420</name>
</gene>